<dbReference type="AlphaFoldDB" id="A0A0Q0BJ94"/>
<dbReference type="EMBL" id="LJRI01001125">
    <property type="protein sequence ID" value="KPY73463.1"/>
    <property type="molecule type" value="Genomic_DNA"/>
</dbReference>
<evidence type="ECO:0000313" key="1">
    <source>
        <dbReference type="EMBL" id="KPY73463.1"/>
    </source>
</evidence>
<evidence type="ECO:0000313" key="2">
    <source>
        <dbReference type="Proteomes" id="UP000050384"/>
    </source>
</evidence>
<dbReference type="Proteomes" id="UP000050384">
    <property type="component" value="Unassembled WGS sequence"/>
</dbReference>
<reference evidence="1 2" key="1">
    <citation type="submission" date="2015-09" db="EMBL/GenBank/DDBJ databases">
        <title>Genome announcement of multiple Pseudomonas syringae strains.</title>
        <authorList>
            <person name="Thakur S."/>
            <person name="Wang P.W."/>
            <person name="Gong Y."/>
            <person name="Weir B.S."/>
            <person name="Guttman D.S."/>
        </authorList>
    </citation>
    <scope>NUCLEOTIDE SEQUENCE [LARGE SCALE GENOMIC DNA]</scope>
    <source>
        <strain evidence="1 2">ICMP16929</strain>
    </source>
</reference>
<comment type="caution">
    <text evidence="1">The sequence shown here is derived from an EMBL/GenBank/DDBJ whole genome shotgun (WGS) entry which is preliminary data.</text>
</comment>
<dbReference type="AntiFam" id="ANF00178">
    <property type="entry name" value="Shadow ORF (opposite dhbF)"/>
</dbReference>
<accession>A0A0Q0BJ94</accession>
<organism evidence="1 2">
    <name type="scientific">Pseudomonas syringae pv. spinaceae</name>
    <dbReference type="NCBI Taxonomy" id="264459"/>
    <lineage>
        <taxon>Bacteria</taxon>
        <taxon>Pseudomonadati</taxon>
        <taxon>Pseudomonadota</taxon>
        <taxon>Gammaproteobacteria</taxon>
        <taxon>Pseudomonadales</taxon>
        <taxon>Pseudomonadaceae</taxon>
        <taxon>Pseudomonas</taxon>
        <taxon>Pseudomonas syringae</taxon>
    </lineage>
</organism>
<protein>
    <submittedName>
        <fullName evidence="1">Uncharacterized protein</fullName>
    </submittedName>
</protein>
<proteinExistence type="predicted"/>
<gene>
    <name evidence="1" type="ORF">ALO94_200392</name>
</gene>
<name>A0A0Q0BJ94_PSESX</name>
<sequence>MRLLGKRIAQKALGGQLRLVQVATRHTRTADVKLTGDARRQGLQVPIKHINPCIGDGYADVQRTAGKYLAGGGNHRGFGRAIVVDHGVTAVVGKLTQAVAADQ</sequence>